<dbReference type="Gene3D" id="3.50.50.60">
    <property type="entry name" value="FAD/NAD(P)-binding domain"/>
    <property type="match status" value="1"/>
</dbReference>
<dbReference type="AlphaFoldDB" id="A0A560FNW7"/>
<keyword evidence="2" id="KW-0285">Flavoprotein</keyword>
<feature type="binding site" evidence="2">
    <location>
        <position position="355"/>
    </location>
    <ligand>
        <name>FAD</name>
        <dbReference type="ChEBI" id="CHEBI:57692"/>
    </ligand>
</feature>
<sequence>MAEAMRNGDGCCGRRIVIVGGGTAGWMAAAVLARVLKGKYGTIDLVESAEIGTVGVGEATIPPIQFLNHLLGIDEIDFVRKTQATFKLGIEFVDWTRLNHRYFHPFGPHGHAIDAVSFHHYWLRQRAKGDTSDIGDYSPSTVAARMGKFQPPAPDTRSGGPVIAYAYHFDAGLYARYLRGIAERNGVKRTEGKIVQVTQRGPDGFIDSLVLDNGTRVAGDLFIDCSGFRGLLIGETLKAPYEDWSHWLPCDRAVAVPCEGVAAITPYTRSTARAAGWQWRIPLQHRIGNGHVYSSRFISDDEATATLLANLDGKPLADPRPLRFTTGRRKNSWTKNCISLGLASGFMEPLESTSIHLVQSGLFRMVSLLPRDGFEQATVDEYNRLTNIEYEQIRDFLILHYHAVERDDSPLWNYCRTMEIPDSLRHKIDLFRARGRIARFDEQLFAEPSWVAVFLGQGIQPHSYDPVADVMPEAEVAARLARIREAIRRMADALPAHAEFINRHCRADRPVAA</sequence>
<reference evidence="3 4" key="1">
    <citation type="submission" date="2019-06" db="EMBL/GenBank/DDBJ databases">
        <title>Genomic Encyclopedia of Type Strains, Phase IV (KMG-V): Genome sequencing to study the core and pangenomes of soil and plant-associated prokaryotes.</title>
        <authorList>
            <person name="Whitman W."/>
        </authorList>
    </citation>
    <scope>NUCLEOTIDE SEQUENCE [LARGE SCALE GENOMIC DNA]</scope>
    <source>
        <strain evidence="3 4">BR 11880</strain>
    </source>
</reference>
<comment type="caution">
    <text evidence="3">The sequence shown here is derived from an EMBL/GenBank/DDBJ whole genome shotgun (WGS) entry which is preliminary data.</text>
</comment>
<accession>A0A560FNW7</accession>
<organism evidence="3 4">
    <name type="scientific">Nitrospirillum amazonense</name>
    <dbReference type="NCBI Taxonomy" id="28077"/>
    <lineage>
        <taxon>Bacteria</taxon>
        <taxon>Pseudomonadati</taxon>
        <taxon>Pseudomonadota</taxon>
        <taxon>Alphaproteobacteria</taxon>
        <taxon>Rhodospirillales</taxon>
        <taxon>Azospirillaceae</taxon>
        <taxon>Nitrospirillum</taxon>
    </lineage>
</organism>
<protein>
    <submittedName>
        <fullName evidence="3">Tryptophan halogenase</fullName>
    </submittedName>
</protein>
<feature type="active site" evidence="1">
    <location>
        <position position="87"/>
    </location>
</feature>
<dbReference type="PANTHER" id="PTHR43747:SF4">
    <property type="entry name" value="FLAVIN-DEPENDENT TRYPTOPHAN HALOGENASE"/>
    <property type="match status" value="1"/>
</dbReference>
<keyword evidence="2" id="KW-0274">FAD</keyword>
<dbReference type="InterPro" id="IPR033856">
    <property type="entry name" value="Trp_halogen"/>
</dbReference>
<evidence type="ECO:0000313" key="4">
    <source>
        <dbReference type="Proteomes" id="UP000319859"/>
    </source>
</evidence>
<dbReference type="GO" id="GO:0000166">
    <property type="term" value="F:nucleotide binding"/>
    <property type="evidence" value="ECO:0007669"/>
    <property type="project" value="UniProtKB-KW"/>
</dbReference>
<evidence type="ECO:0000256" key="1">
    <source>
        <dbReference type="PIRSR" id="PIRSR011396-1"/>
    </source>
</evidence>
<feature type="binding site" evidence="2">
    <location>
        <position position="342"/>
    </location>
    <ligand>
        <name>FAD</name>
        <dbReference type="ChEBI" id="CHEBI:57692"/>
    </ligand>
</feature>
<feature type="binding site" evidence="2">
    <location>
        <position position="351"/>
    </location>
    <ligand>
        <name>L-tryptophan</name>
        <dbReference type="ChEBI" id="CHEBI:57912"/>
    </ligand>
</feature>
<feature type="binding site" evidence="2">
    <location>
        <begin position="21"/>
        <end position="24"/>
    </location>
    <ligand>
        <name>FAD</name>
        <dbReference type="ChEBI" id="CHEBI:57692"/>
    </ligand>
</feature>
<gene>
    <name evidence="3" type="ORF">FBZ89_10266</name>
</gene>
<dbReference type="Pfam" id="PF04820">
    <property type="entry name" value="Trp_halogenase"/>
    <property type="match status" value="1"/>
</dbReference>
<name>A0A560FNW7_9PROT</name>
<dbReference type="InterPro" id="IPR050816">
    <property type="entry name" value="Flavin-dep_Halogenase_NPB"/>
</dbReference>
<feature type="binding site" evidence="2">
    <location>
        <position position="87"/>
    </location>
    <ligand>
        <name>7-chloro-L-tryptophan</name>
        <dbReference type="ChEBI" id="CHEBI:58713"/>
    </ligand>
</feature>
<dbReference type="PANTHER" id="PTHR43747">
    <property type="entry name" value="FAD-BINDING PROTEIN"/>
    <property type="match status" value="1"/>
</dbReference>
<keyword evidence="2" id="KW-0547">Nucleotide-binding</keyword>
<dbReference type="GO" id="GO:0004497">
    <property type="term" value="F:monooxygenase activity"/>
    <property type="evidence" value="ECO:0007669"/>
    <property type="project" value="InterPro"/>
</dbReference>
<dbReference type="SUPFAM" id="SSF51905">
    <property type="entry name" value="FAD/NAD(P)-binding domain"/>
    <property type="match status" value="1"/>
</dbReference>
<dbReference type="EMBL" id="VITN01000002">
    <property type="protein sequence ID" value="TWB23313.1"/>
    <property type="molecule type" value="Genomic_DNA"/>
</dbReference>
<evidence type="ECO:0000313" key="3">
    <source>
        <dbReference type="EMBL" id="TWB23313.1"/>
    </source>
</evidence>
<dbReference type="Proteomes" id="UP000319859">
    <property type="component" value="Unassembled WGS sequence"/>
</dbReference>
<dbReference type="InterPro" id="IPR006905">
    <property type="entry name" value="Flavin_halogenase"/>
</dbReference>
<dbReference type="InterPro" id="IPR036188">
    <property type="entry name" value="FAD/NAD-bd_sf"/>
</dbReference>
<proteinExistence type="predicted"/>
<dbReference type="PIRSF" id="PIRSF011396">
    <property type="entry name" value="Trp_halogenase"/>
    <property type="match status" value="1"/>
</dbReference>
<evidence type="ECO:0000256" key="2">
    <source>
        <dbReference type="PIRSR" id="PIRSR011396-2"/>
    </source>
</evidence>